<protein>
    <submittedName>
        <fullName evidence="1">Uncharacterized protein</fullName>
    </submittedName>
</protein>
<gene>
    <name evidence="1" type="ORF">PVAP13_8NG249002</name>
</gene>
<dbReference type="EMBL" id="CM029052">
    <property type="protein sequence ID" value="KAG2557316.1"/>
    <property type="molecule type" value="Genomic_DNA"/>
</dbReference>
<dbReference type="Proteomes" id="UP000823388">
    <property type="component" value="Chromosome 8N"/>
</dbReference>
<sequence length="130" mass="14518">MEDREPTSPSVSLPKVVSISNSSVPVESSSYRKSSRFKPNADKYLIELEDNPRKNQRMWREIASGKAPGLQLLDNPPKPDDVEIPTAIPKEILKSWGILCDVSHEDLSDEALHAEKTNDVSDDTNAMRCL</sequence>
<name>A0A8T0PDK1_PANVG</name>
<accession>A0A8T0PDK1</accession>
<proteinExistence type="predicted"/>
<evidence type="ECO:0000313" key="2">
    <source>
        <dbReference type="Proteomes" id="UP000823388"/>
    </source>
</evidence>
<comment type="caution">
    <text evidence="1">The sequence shown here is derived from an EMBL/GenBank/DDBJ whole genome shotgun (WGS) entry which is preliminary data.</text>
</comment>
<evidence type="ECO:0000313" key="1">
    <source>
        <dbReference type="EMBL" id="KAG2557316.1"/>
    </source>
</evidence>
<organism evidence="1 2">
    <name type="scientific">Panicum virgatum</name>
    <name type="common">Blackwell switchgrass</name>
    <dbReference type="NCBI Taxonomy" id="38727"/>
    <lineage>
        <taxon>Eukaryota</taxon>
        <taxon>Viridiplantae</taxon>
        <taxon>Streptophyta</taxon>
        <taxon>Embryophyta</taxon>
        <taxon>Tracheophyta</taxon>
        <taxon>Spermatophyta</taxon>
        <taxon>Magnoliopsida</taxon>
        <taxon>Liliopsida</taxon>
        <taxon>Poales</taxon>
        <taxon>Poaceae</taxon>
        <taxon>PACMAD clade</taxon>
        <taxon>Panicoideae</taxon>
        <taxon>Panicodae</taxon>
        <taxon>Paniceae</taxon>
        <taxon>Panicinae</taxon>
        <taxon>Panicum</taxon>
        <taxon>Panicum sect. Hiantes</taxon>
    </lineage>
</organism>
<reference evidence="1" key="1">
    <citation type="submission" date="2020-05" db="EMBL/GenBank/DDBJ databases">
        <title>WGS assembly of Panicum virgatum.</title>
        <authorList>
            <person name="Lovell J.T."/>
            <person name="Jenkins J."/>
            <person name="Shu S."/>
            <person name="Juenger T.E."/>
            <person name="Schmutz J."/>
        </authorList>
    </citation>
    <scope>NUCLEOTIDE SEQUENCE</scope>
    <source>
        <strain evidence="1">AP13</strain>
    </source>
</reference>
<keyword evidence="2" id="KW-1185">Reference proteome</keyword>
<dbReference type="AlphaFoldDB" id="A0A8T0PDK1"/>